<sequence length="86" mass="9292">MPGALGRGRTSSLPLTSIRGISCFEKNEIGRKRKSGSRGVRLNQVGSETSVPAVEEWAQRLLAHGRRERAGAECSRVGRSSANKEV</sequence>
<protein>
    <submittedName>
        <fullName evidence="2">Uncharacterized protein</fullName>
    </submittedName>
</protein>
<feature type="region of interest" description="Disordered" evidence="1">
    <location>
        <begin position="66"/>
        <end position="86"/>
    </location>
</feature>
<accession>A0A401SK13</accession>
<keyword evidence="3" id="KW-1185">Reference proteome</keyword>
<dbReference type="Proteomes" id="UP000287033">
    <property type="component" value="Unassembled WGS sequence"/>
</dbReference>
<name>A0A401SK13_CHIPU</name>
<dbReference type="EMBL" id="BEZZ01000321">
    <property type="protein sequence ID" value="GCC30728.1"/>
    <property type="molecule type" value="Genomic_DNA"/>
</dbReference>
<organism evidence="2 3">
    <name type="scientific">Chiloscyllium punctatum</name>
    <name type="common">Brownbanded bambooshark</name>
    <name type="synonym">Hemiscyllium punctatum</name>
    <dbReference type="NCBI Taxonomy" id="137246"/>
    <lineage>
        <taxon>Eukaryota</taxon>
        <taxon>Metazoa</taxon>
        <taxon>Chordata</taxon>
        <taxon>Craniata</taxon>
        <taxon>Vertebrata</taxon>
        <taxon>Chondrichthyes</taxon>
        <taxon>Elasmobranchii</taxon>
        <taxon>Galeomorphii</taxon>
        <taxon>Galeoidea</taxon>
        <taxon>Orectolobiformes</taxon>
        <taxon>Hemiscylliidae</taxon>
        <taxon>Chiloscyllium</taxon>
    </lineage>
</organism>
<evidence type="ECO:0000256" key="1">
    <source>
        <dbReference type="SAM" id="MobiDB-lite"/>
    </source>
</evidence>
<evidence type="ECO:0000313" key="3">
    <source>
        <dbReference type="Proteomes" id="UP000287033"/>
    </source>
</evidence>
<comment type="caution">
    <text evidence="2">The sequence shown here is derived from an EMBL/GenBank/DDBJ whole genome shotgun (WGS) entry which is preliminary data.</text>
</comment>
<reference evidence="2 3" key="1">
    <citation type="journal article" date="2018" name="Nat. Ecol. Evol.">
        <title>Shark genomes provide insights into elasmobranch evolution and the origin of vertebrates.</title>
        <authorList>
            <person name="Hara Y"/>
            <person name="Yamaguchi K"/>
            <person name="Onimaru K"/>
            <person name="Kadota M"/>
            <person name="Koyanagi M"/>
            <person name="Keeley SD"/>
            <person name="Tatsumi K"/>
            <person name="Tanaka K"/>
            <person name="Motone F"/>
            <person name="Kageyama Y"/>
            <person name="Nozu R"/>
            <person name="Adachi N"/>
            <person name="Nishimura O"/>
            <person name="Nakagawa R"/>
            <person name="Tanegashima C"/>
            <person name="Kiyatake I"/>
            <person name="Matsumoto R"/>
            <person name="Murakumo K"/>
            <person name="Nishida K"/>
            <person name="Terakita A"/>
            <person name="Kuratani S"/>
            <person name="Sato K"/>
            <person name="Hyodo S Kuraku.S."/>
        </authorList>
    </citation>
    <scope>NUCLEOTIDE SEQUENCE [LARGE SCALE GENOMIC DNA]</scope>
</reference>
<proteinExistence type="predicted"/>
<gene>
    <name evidence="2" type="ORF">chiPu_0009182</name>
</gene>
<dbReference type="AlphaFoldDB" id="A0A401SK13"/>
<evidence type="ECO:0000313" key="2">
    <source>
        <dbReference type="EMBL" id="GCC30728.1"/>
    </source>
</evidence>